<dbReference type="RefSeq" id="YP_010246290.1">
    <property type="nucleotide sequence ID" value="NC_060134.1"/>
</dbReference>
<dbReference type="EMBL" id="MH976515">
    <property type="protein sequence ID" value="AYR03280.1"/>
    <property type="molecule type" value="Genomic_DNA"/>
</dbReference>
<sequence>MYVFAACLKQQVKTLCCVALPLPDTHPFRLLPRTSQRGCTLKPLGRSVIGHMKF</sequence>
<reference evidence="1 2" key="1">
    <citation type="submission" date="2018-09" db="EMBL/GenBank/DDBJ databases">
        <authorList>
            <person name="Amanuel B.M."/>
            <person name="Anspach C.J."/>
            <person name="Chiquito R.J."/>
            <person name="Gales J.M."/>
            <person name="Hall T."/>
            <person name="Hotaki K."/>
            <person name="Lozano B."/>
            <person name="Mugisha B."/>
            <person name="Fogarty M.P."/>
            <person name="Leadon S.A."/>
            <person name="Molloy S.D."/>
            <person name="Garlena R.A."/>
            <person name="Russell D.A."/>
            <person name="Pope W.H."/>
            <person name="Jacobs-Sera D."/>
            <person name="Hatfull G.F."/>
        </authorList>
    </citation>
    <scope>NUCLEOTIDE SEQUENCE [LARGE SCALE GENOMIC DNA]</scope>
</reference>
<evidence type="ECO:0000313" key="2">
    <source>
        <dbReference type="Proteomes" id="UP000280547"/>
    </source>
</evidence>
<dbReference type="KEGG" id="vg:70080834"/>
<keyword evidence="2" id="KW-1185">Reference proteome</keyword>
<proteinExistence type="predicted"/>
<accession>A0A3G3M9U0</accession>
<name>A0A3G3M9U0_9CAUD</name>
<protein>
    <submittedName>
        <fullName evidence="1">Uncharacterized protein</fullName>
    </submittedName>
</protein>
<evidence type="ECO:0000313" key="1">
    <source>
        <dbReference type="EMBL" id="AYR03280.1"/>
    </source>
</evidence>
<gene>
    <name evidence="1" type="primary">45</name>
    <name evidence="1" type="ORF">SEA_OCTOBIEN14_45</name>
</gene>
<dbReference type="GeneID" id="70080834"/>
<organism evidence="1 2">
    <name type="scientific">Gordonia phage Octobien14</name>
    <dbReference type="NCBI Taxonomy" id="2483673"/>
    <lineage>
        <taxon>Viruses</taxon>
        <taxon>Duplodnaviria</taxon>
        <taxon>Heunggongvirae</taxon>
        <taxon>Uroviricota</taxon>
        <taxon>Caudoviricetes</taxon>
        <taxon>Deeyouvirinae</taxon>
        <taxon>Octobienvirus</taxon>
        <taxon>Octobienvirus octobien14</taxon>
    </lineage>
</organism>
<dbReference type="Proteomes" id="UP000280547">
    <property type="component" value="Segment"/>
</dbReference>